<accession>A0AA36FNC6</accession>
<organism evidence="1 2">
    <name type="scientific">Octopus vulgaris</name>
    <name type="common">Common octopus</name>
    <dbReference type="NCBI Taxonomy" id="6645"/>
    <lineage>
        <taxon>Eukaryota</taxon>
        <taxon>Metazoa</taxon>
        <taxon>Spiralia</taxon>
        <taxon>Lophotrochozoa</taxon>
        <taxon>Mollusca</taxon>
        <taxon>Cephalopoda</taxon>
        <taxon>Coleoidea</taxon>
        <taxon>Octopodiformes</taxon>
        <taxon>Octopoda</taxon>
        <taxon>Incirrata</taxon>
        <taxon>Octopodidae</taxon>
        <taxon>Octopus</taxon>
    </lineage>
</organism>
<keyword evidence="2" id="KW-1185">Reference proteome</keyword>
<name>A0AA36FNC6_OCTVU</name>
<sequence>MASFLPFDSHTLSVLSLPPSLLLIPIPFPPSPTRRALSSLTPLSSLRVLVQHLLHALPTLVAILAPPFISLFLPCPTPQLSFSSSFLVPAHFFPFISHPAPRLSAPPNPMPHWLLLLFHLPPPPSPHPLPSNSL</sequence>
<dbReference type="Proteomes" id="UP001162480">
    <property type="component" value="Chromosome 30"/>
</dbReference>
<dbReference type="AlphaFoldDB" id="A0AA36FNC6"/>
<reference evidence="1" key="1">
    <citation type="submission" date="2023-08" db="EMBL/GenBank/DDBJ databases">
        <authorList>
            <person name="Alioto T."/>
            <person name="Alioto T."/>
            <person name="Gomez Garrido J."/>
        </authorList>
    </citation>
    <scope>NUCLEOTIDE SEQUENCE</scope>
</reference>
<gene>
    <name evidence="1" type="ORF">OCTVUL_1B024705</name>
</gene>
<proteinExistence type="predicted"/>
<protein>
    <submittedName>
        <fullName evidence="1">Uncharacterized protein</fullName>
    </submittedName>
</protein>
<evidence type="ECO:0000313" key="1">
    <source>
        <dbReference type="EMBL" id="CAI9744337.1"/>
    </source>
</evidence>
<evidence type="ECO:0000313" key="2">
    <source>
        <dbReference type="Proteomes" id="UP001162480"/>
    </source>
</evidence>
<dbReference type="EMBL" id="OX597843">
    <property type="protein sequence ID" value="CAI9744337.1"/>
    <property type="molecule type" value="Genomic_DNA"/>
</dbReference>